<evidence type="ECO:0000313" key="2">
    <source>
        <dbReference type="EMBL" id="KDP40338.1"/>
    </source>
</evidence>
<name>A0A067KZE6_JATCU</name>
<dbReference type="Proteomes" id="UP000027138">
    <property type="component" value="Unassembled WGS sequence"/>
</dbReference>
<evidence type="ECO:0000313" key="3">
    <source>
        <dbReference type="Proteomes" id="UP000027138"/>
    </source>
</evidence>
<accession>A0A067KZE6</accession>
<reference evidence="2 3" key="1">
    <citation type="journal article" date="2014" name="PLoS ONE">
        <title>Global Analysis of Gene Expression Profiles in Physic Nut (Jatropha curcas L.) Seedlings Exposed to Salt Stress.</title>
        <authorList>
            <person name="Zhang L."/>
            <person name="Zhang C."/>
            <person name="Wu P."/>
            <person name="Chen Y."/>
            <person name="Li M."/>
            <person name="Jiang H."/>
            <person name="Wu G."/>
        </authorList>
    </citation>
    <scope>NUCLEOTIDE SEQUENCE [LARGE SCALE GENOMIC DNA]</scope>
    <source>
        <strain evidence="3">cv. GZQX0401</strain>
        <tissue evidence="2">Young leaves</tissue>
    </source>
</reference>
<protein>
    <submittedName>
        <fullName evidence="2">Uncharacterized protein</fullName>
    </submittedName>
</protein>
<organism evidence="2 3">
    <name type="scientific">Jatropha curcas</name>
    <name type="common">Barbados nut</name>
    <dbReference type="NCBI Taxonomy" id="180498"/>
    <lineage>
        <taxon>Eukaryota</taxon>
        <taxon>Viridiplantae</taxon>
        <taxon>Streptophyta</taxon>
        <taxon>Embryophyta</taxon>
        <taxon>Tracheophyta</taxon>
        <taxon>Spermatophyta</taxon>
        <taxon>Magnoliopsida</taxon>
        <taxon>eudicotyledons</taxon>
        <taxon>Gunneridae</taxon>
        <taxon>Pentapetalae</taxon>
        <taxon>rosids</taxon>
        <taxon>fabids</taxon>
        <taxon>Malpighiales</taxon>
        <taxon>Euphorbiaceae</taxon>
        <taxon>Crotonoideae</taxon>
        <taxon>Jatropheae</taxon>
        <taxon>Jatropha</taxon>
    </lineage>
</organism>
<feature type="region of interest" description="Disordered" evidence="1">
    <location>
        <begin position="52"/>
        <end position="74"/>
    </location>
</feature>
<dbReference type="AlphaFoldDB" id="A0A067KZE6"/>
<evidence type="ECO:0000256" key="1">
    <source>
        <dbReference type="SAM" id="MobiDB-lite"/>
    </source>
</evidence>
<sequence>MPLISLLGDLNLRLVSLSLKSAAAPLEDAMKALSTYHSKLMKMPKLTNQQVKSQQSGLCQRKCSKSVPSFKGRR</sequence>
<gene>
    <name evidence="2" type="ORF">JCGZ_02336</name>
</gene>
<proteinExistence type="predicted"/>
<keyword evidence="3" id="KW-1185">Reference proteome</keyword>
<dbReference type="EMBL" id="KK914334">
    <property type="protein sequence ID" value="KDP40338.1"/>
    <property type="molecule type" value="Genomic_DNA"/>
</dbReference>